<dbReference type="Pfam" id="PF25919">
    <property type="entry name" value="BSH_CusB"/>
    <property type="match status" value="1"/>
</dbReference>
<dbReference type="PANTHER" id="PTHR30097:SF15">
    <property type="entry name" value="CATION EFFLUX SYSTEM PROTEIN CUSB"/>
    <property type="match status" value="1"/>
</dbReference>
<reference evidence="10" key="1">
    <citation type="submission" date="2020-12" db="EMBL/GenBank/DDBJ databases">
        <title>Burkholderia cepacia complex in Mexico.</title>
        <authorList>
            <person name="Estrada P."/>
        </authorList>
    </citation>
    <scope>NUCLEOTIDE SEQUENCE</scope>
    <source>
        <strain evidence="10">871</strain>
    </source>
</reference>
<evidence type="ECO:0000259" key="8">
    <source>
        <dbReference type="Pfam" id="PF25954"/>
    </source>
</evidence>
<protein>
    <submittedName>
        <fullName evidence="10">Efflux RND transporter periplasmic adaptor subunit</fullName>
    </submittedName>
</protein>
<dbReference type="InterPro" id="IPR006143">
    <property type="entry name" value="RND_pump_MFP"/>
</dbReference>
<dbReference type="RefSeq" id="WP_198110536.1">
    <property type="nucleotide sequence ID" value="NZ_JAEDXF010000004.1"/>
</dbReference>
<feature type="domain" description="Heavy metal binding" evidence="5">
    <location>
        <begin position="57"/>
        <end position="84"/>
    </location>
</feature>
<dbReference type="AlphaFoldDB" id="A0A8I1DLA7"/>
<comment type="caution">
    <text evidence="10">The sequence shown here is derived from an EMBL/GenBank/DDBJ whole genome shotgun (WGS) entry which is preliminary data.</text>
</comment>
<name>A0A8I1DLA7_BURCE</name>
<dbReference type="InterPro" id="IPR058791">
    <property type="entry name" value="3HB_CusB"/>
</dbReference>
<dbReference type="SUPFAM" id="SSF111369">
    <property type="entry name" value="HlyD-like secretion proteins"/>
    <property type="match status" value="1"/>
</dbReference>
<dbReference type="GO" id="GO:0022857">
    <property type="term" value="F:transmembrane transporter activity"/>
    <property type="evidence" value="ECO:0007669"/>
    <property type="project" value="InterPro"/>
</dbReference>
<keyword evidence="2" id="KW-0813">Transport</keyword>
<dbReference type="Proteomes" id="UP000645612">
    <property type="component" value="Unassembled WGS sequence"/>
</dbReference>
<dbReference type="GO" id="GO:0030288">
    <property type="term" value="C:outer membrane-bounded periplasmic space"/>
    <property type="evidence" value="ECO:0007669"/>
    <property type="project" value="TreeGrafter"/>
</dbReference>
<accession>A0A8I1DLA7</accession>
<dbReference type="GO" id="GO:0060003">
    <property type="term" value="P:copper ion export"/>
    <property type="evidence" value="ECO:0007669"/>
    <property type="project" value="TreeGrafter"/>
</dbReference>
<dbReference type="Pfam" id="PF19335">
    <property type="entry name" value="HMBD"/>
    <property type="match status" value="1"/>
</dbReference>
<dbReference type="Pfam" id="PF11604">
    <property type="entry name" value="CusF_Ec"/>
    <property type="match status" value="1"/>
</dbReference>
<feature type="domain" description="CusB-like three alpha-helical bundle" evidence="6">
    <location>
        <begin position="170"/>
        <end position="218"/>
    </location>
</feature>
<feature type="domain" description="CzcB-like C-terminal circularly permuted SH3-like" evidence="9">
    <location>
        <begin position="339"/>
        <end position="398"/>
    </location>
</feature>
<dbReference type="InterPro" id="IPR051909">
    <property type="entry name" value="MFP_Cation_Efflux"/>
</dbReference>
<dbReference type="Gene3D" id="2.40.30.170">
    <property type="match status" value="1"/>
</dbReference>
<keyword evidence="3" id="KW-0732">Signal</keyword>
<feature type="domain" description="CusB-like barrel-sandwich hybrid" evidence="7">
    <location>
        <begin position="134"/>
        <end position="251"/>
    </location>
</feature>
<dbReference type="FunFam" id="2.40.30.170:FF:000010">
    <property type="entry name" value="Efflux RND transporter periplasmic adaptor subunit"/>
    <property type="match status" value="1"/>
</dbReference>
<dbReference type="Gene3D" id="6.10.140.730">
    <property type="match status" value="1"/>
</dbReference>
<evidence type="ECO:0000256" key="3">
    <source>
        <dbReference type="ARBA" id="ARBA00022729"/>
    </source>
</evidence>
<dbReference type="InterPro" id="IPR042230">
    <property type="entry name" value="CusF_sf"/>
</dbReference>
<dbReference type="InterPro" id="IPR045800">
    <property type="entry name" value="HMBD"/>
</dbReference>
<dbReference type="FunFam" id="2.40.420.20:FF:000003">
    <property type="entry name" value="Cation efflux system protein cusB"/>
    <property type="match status" value="1"/>
</dbReference>
<sequence length="505" mass="52315">MNGNKRSVVTVATVAVLFAGIGGGTGYWLASHRTSVEGMAAAANPAANAAQGRKVLYWYDPMVPNQHFDKPGKSPFMDMQLVAKYADEGGDAASIKIDPSVTQNLGLRLAKVERGTLAAPVAAVGNVQWNERQVAVVQARTAGFVERVYGRAPGDVIATGAPLADLLVPDWAGAQTEFLALRSSGDAALTQAARERLKLLGMPAELIAQVESTGQVHPLFTVTSPVSGVIQTLDVRAGMSLAAGMPLAKINGLNPVWLEAAVPEALAGKVGVGTPVSASLAAYPGQRLTGKVIAVLPETNLESRTVRVRVELANHDGRLRAGMFAQINLTADNGAQALLVPSEAVIRTGTRNVVLLSLDGGRFQPVEVKLGQEAGGKIAVLDGLREGQSVVASGQFLIDSEASLKGVLARLSEGGEVSPAAQPAASAASTLNEADGKVESISGNEITLSHGPVKSLGWGAMTMPFQLARPNLLAGVKPGDRVHFGFRQGDGGYVLEQIGKTGSAP</sequence>
<evidence type="ECO:0000259" key="7">
    <source>
        <dbReference type="Pfam" id="PF25919"/>
    </source>
</evidence>
<dbReference type="InterPro" id="IPR058792">
    <property type="entry name" value="Beta-barrel_RND_2"/>
</dbReference>
<dbReference type="PANTHER" id="PTHR30097">
    <property type="entry name" value="CATION EFFLUX SYSTEM PROTEIN CUSB"/>
    <property type="match status" value="1"/>
</dbReference>
<organism evidence="10 11">
    <name type="scientific">Burkholderia cepacia</name>
    <name type="common">Pseudomonas cepacia</name>
    <dbReference type="NCBI Taxonomy" id="292"/>
    <lineage>
        <taxon>Bacteria</taxon>
        <taxon>Pseudomonadati</taxon>
        <taxon>Pseudomonadota</taxon>
        <taxon>Betaproteobacteria</taxon>
        <taxon>Burkholderiales</taxon>
        <taxon>Burkholderiaceae</taxon>
        <taxon>Burkholderia</taxon>
        <taxon>Burkholderia cepacia complex</taxon>
    </lineage>
</organism>
<dbReference type="EMBL" id="JAEDXG010000004">
    <property type="protein sequence ID" value="MBH9696113.1"/>
    <property type="molecule type" value="Genomic_DNA"/>
</dbReference>
<comment type="similarity">
    <text evidence="1">Belongs to the membrane fusion protein (MFP) (TC 8.A.1) family.</text>
</comment>
<evidence type="ECO:0000313" key="11">
    <source>
        <dbReference type="Proteomes" id="UP000645612"/>
    </source>
</evidence>
<evidence type="ECO:0000256" key="1">
    <source>
        <dbReference type="ARBA" id="ARBA00009477"/>
    </source>
</evidence>
<dbReference type="GO" id="GO:0015679">
    <property type="term" value="P:plasma membrane copper ion transport"/>
    <property type="evidence" value="ECO:0007669"/>
    <property type="project" value="TreeGrafter"/>
</dbReference>
<dbReference type="GO" id="GO:0046914">
    <property type="term" value="F:transition metal ion binding"/>
    <property type="evidence" value="ECO:0007669"/>
    <property type="project" value="TreeGrafter"/>
</dbReference>
<dbReference type="InterPro" id="IPR058790">
    <property type="entry name" value="BSH_CusB"/>
</dbReference>
<evidence type="ECO:0000256" key="2">
    <source>
        <dbReference type="ARBA" id="ARBA00022448"/>
    </source>
</evidence>
<proteinExistence type="inferred from homology"/>
<evidence type="ECO:0000256" key="4">
    <source>
        <dbReference type="ARBA" id="ARBA00023065"/>
    </source>
</evidence>
<evidence type="ECO:0000313" key="10">
    <source>
        <dbReference type="EMBL" id="MBH9696113.1"/>
    </source>
</evidence>
<dbReference type="GO" id="GO:0016020">
    <property type="term" value="C:membrane"/>
    <property type="evidence" value="ECO:0007669"/>
    <property type="project" value="InterPro"/>
</dbReference>
<dbReference type="Pfam" id="PF25869">
    <property type="entry name" value="3HB_CusB"/>
    <property type="match status" value="1"/>
</dbReference>
<dbReference type="InterPro" id="IPR058649">
    <property type="entry name" value="CzcB_C"/>
</dbReference>
<dbReference type="Gene3D" id="2.40.50.320">
    <property type="entry name" value="Copper binding periplasmic protein CusF"/>
    <property type="match status" value="1"/>
</dbReference>
<evidence type="ECO:0000259" key="6">
    <source>
        <dbReference type="Pfam" id="PF25869"/>
    </source>
</evidence>
<dbReference type="NCBIfam" id="TIGR01730">
    <property type="entry name" value="RND_mfp"/>
    <property type="match status" value="1"/>
</dbReference>
<evidence type="ECO:0000259" key="5">
    <source>
        <dbReference type="Pfam" id="PF19335"/>
    </source>
</evidence>
<dbReference type="InterPro" id="IPR021647">
    <property type="entry name" value="CusF_Ec"/>
</dbReference>
<keyword evidence="4" id="KW-0406">Ion transport</keyword>
<dbReference type="Gene3D" id="2.40.420.20">
    <property type="match status" value="1"/>
</dbReference>
<evidence type="ECO:0000259" key="9">
    <source>
        <dbReference type="Pfam" id="PF25975"/>
    </source>
</evidence>
<feature type="domain" description="CusB-like beta-barrel" evidence="8">
    <location>
        <begin position="255"/>
        <end position="331"/>
    </location>
</feature>
<gene>
    <name evidence="10" type="ORF">JAO13_06615</name>
</gene>
<dbReference type="Pfam" id="PF25975">
    <property type="entry name" value="CzcB_C"/>
    <property type="match status" value="1"/>
</dbReference>
<dbReference type="Pfam" id="PF25954">
    <property type="entry name" value="Beta-barrel_RND_2"/>
    <property type="match status" value="1"/>
</dbReference>